<protein>
    <submittedName>
        <fullName evidence="2">Glycosyltransferase</fullName>
        <ecNumber evidence="2">2.4.-.-</ecNumber>
    </submittedName>
</protein>
<reference evidence="2 3" key="1">
    <citation type="submission" date="2023-04" db="EMBL/GenBank/DDBJ databases">
        <title>A novel bacteria isolated from coastal sediment.</title>
        <authorList>
            <person name="Liu X.-J."/>
            <person name="Du Z.-J."/>
        </authorList>
    </citation>
    <scope>NUCLEOTIDE SEQUENCE [LARGE SCALE GENOMIC DNA]</scope>
    <source>
        <strain evidence="2 3">SDUM461003</strain>
    </source>
</reference>
<dbReference type="Proteomes" id="UP001225316">
    <property type="component" value="Unassembled WGS sequence"/>
</dbReference>
<dbReference type="RefSeq" id="WP_308951150.1">
    <property type="nucleotide sequence ID" value="NZ_JARXHW010000033.1"/>
</dbReference>
<accession>A0ABU1AY33</accession>
<dbReference type="CDD" id="cd03811">
    <property type="entry name" value="GT4_GT28_WabH-like"/>
    <property type="match status" value="1"/>
</dbReference>
<proteinExistence type="predicted"/>
<evidence type="ECO:0000259" key="1">
    <source>
        <dbReference type="Pfam" id="PF13439"/>
    </source>
</evidence>
<dbReference type="PANTHER" id="PTHR12526:SF637">
    <property type="entry name" value="GLYCOSYLTRANSFERASE EPSF-RELATED"/>
    <property type="match status" value="1"/>
</dbReference>
<keyword evidence="2" id="KW-0808">Transferase</keyword>
<comment type="caution">
    <text evidence="2">The sequence shown here is derived from an EMBL/GenBank/DDBJ whole genome shotgun (WGS) entry which is preliminary data.</text>
</comment>
<dbReference type="Pfam" id="PF13439">
    <property type="entry name" value="Glyco_transf_4"/>
    <property type="match status" value="1"/>
</dbReference>
<dbReference type="PANTHER" id="PTHR12526">
    <property type="entry name" value="GLYCOSYLTRANSFERASE"/>
    <property type="match status" value="1"/>
</dbReference>
<dbReference type="EC" id="2.4.-.-" evidence="2"/>
<keyword evidence="3" id="KW-1185">Reference proteome</keyword>
<dbReference type="InterPro" id="IPR028098">
    <property type="entry name" value="Glyco_trans_4-like_N"/>
</dbReference>
<gene>
    <name evidence="2" type="ORF">QEH52_13490</name>
</gene>
<dbReference type="SUPFAM" id="SSF53756">
    <property type="entry name" value="UDP-Glycosyltransferase/glycogen phosphorylase"/>
    <property type="match status" value="1"/>
</dbReference>
<evidence type="ECO:0000313" key="3">
    <source>
        <dbReference type="Proteomes" id="UP001225316"/>
    </source>
</evidence>
<evidence type="ECO:0000313" key="2">
    <source>
        <dbReference type="EMBL" id="MDQ8208532.1"/>
    </source>
</evidence>
<organism evidence="2 3">
    <name type="scientific">Thalassobacterium maritimum</name>
    <dbReference type="NCBI Taxonomy" id="3041265"/>
    <lineage>
        <taxon>Bacteria</taxon>
        <taxon>Pseudomonadati</taxon>
        <taxon>Verrucomicrobiota</taxon>
        <taxon>Opitutia</taxon>
        <taxon>Puniceicoccales</taxon>
        <taxon>Coraliomargaritaceae</taxon>
        <taxon>Thalassobacterium</taxon>
    </lineage>
</organism>
<dbReference type="GO" id="GO:0016757">
    <property type="term" value="F:glycosyltransferase activity"/>
    <property type="evidence" value="ECO:0007669"/>
    <property type="project" value="UniProtKB-KW"/>
</dbReference>
<dbReference type="EMBL" id="JARXHW010000033">
    <property type="protein sequence ID" value="MDQ8208532.1"/>
    <property type="molecule type" value="Genomic_DNA"/>
</dbReference>
<dbReference type="Pfam" id="PF13692">
    <property type="entry name" value="Glyco_trans_1_4"/>
    <property type="match status" value="1"/>
</dbReference>
<sequence>MKRVAHLVINLHHGGAEQLVVRWVRARLAALGHDSTYVVTLDELGDLAPQLPEANLFCLDAKRHRKPWDRAAVRDLRQFLQAKQIDVVHSHNLAAQQYGVLGTVRSAVALVQTQHGANTHVLGMGNRLRSAALSRLTDAVVAVSAGTRDSMVSQQFIPAQKIRLIPNGVAAYSQVDELEVARMRAQYGLDDCFVFGSVGRLAAVKGWARFLPEFAAFASQVHAVAGGQPAKLLLVGDGPERAAIEQQAKSLGIADLVVLAGFQTDPQPWLALMDVFLLPSLSEGLSVALLEALEGGLYGCVTDVGDCGTVVREVGHGSVLAVETRAWSQQLLEIYQARPKRRVAALSSSFAGRIYSQSHCLECYEDLYTSVAINP</sequence>
<keyword evidence="2" id="KW-0328">Glycosyltransferase</keyword>
<dbReference type="Gene3D" id="3.40.50.2000">
    <property type="entry name" value="Glycogen Phosphorylase B"/>
    <property type="match status" value="2"/>
</dbReference>
<name>A0ABU1AY33_9BACT</name>
<feature type="domain" description="Glycosyltransferase subfamily 4-like N-terminal" evidence="1">
    <location>
        <begin position="14"/>
        <end position="169"/>
    </location>
</feature>